<dbReference type="PRINTS" id="PR01607">
    <property type="entry name" value="APYRASEFAMLY"/>
</dbReference>
<dbReference type="GO" id="GO:0005975">
    <property type="term" value="P:carbohydrate metabolic process"/>
    <property type="evidence" value="ECO:0007669"/>
    <property type="project" value="UniProtKB-ARBA"/>
</dbReference>
<dbReference type="InterPro" id="IPR004843">
    <property type="entry name" value="Calcineurin-like_PHP"/>
</dbReference>
<dbReference type="PANTHER" id="PTHR11575:SF24">
    <property type="entry name" value="5'-NUCLEOTIDASE"/>
    <property type="match status" value="1"/>
</dbReference>
<evidence type="ECO:0000313" key="4">
    <source>
        <dbReference type="EMBL" id="SDD92532.1"/>
    </source>
</evidence>
<dbReference type="EMBL" id="FMZM01000012">
    <property type="protein sequence ID" value="SDD92532.1"/>
    <property type="molecule type" value="Genomic_DNA"/>
</dbReference>
<dbReference type="Proteomes" id="UP000199034">
    <property type="component" value="Unassembled WGS sequence"/>
</dbReference>
<dbReference type="AlphaFoldDB" id="A0A1G6YQF0"/>
<proteinExistence type="predicted"/>
<keyword evidence="1" id="KW-0732">Signal</keyword>
<dbReference type="Pfam" id="PF00149">
    <property type="entry name" value="Metallophos"/>
    <property type="match status" value="1"/>
</dbReference>
<dbReference type="InterPro" id="IPR006179">
    <property type="entry name" value="5_nucleotidase/apyrase"/>
</dbReference>
<dbReference type="SUPFAM" id="SSF55816">
    <property type="entry name" value="5'-nucleotidase (syn. UDP-sugar hydrolase), C-terminal domain"/>
    <property type="match status" value="1"/>
</dbReference>
<evidence type="ECO:0000259" key="3">
    <source>
        <dbReference type="Pfam" id="PF02872"/>
    </source>
</evidence>
<dbReference type="InterPro" id="IPR029052">
    <property type="entry name" value="Metallo-depent_PP-like"/>
</dbReference>
<dbReference type="Gene3D" id="2.60.40.10">
    <property type="entry name" value="Immunoglobulins"/>
    <property type="match status" value="1"/>
</dbReference>
<dbReference type="STRING" id="1045774.SAMN05421872_112127"/>
<dbReference type="PROSITE" id="PS51318">
    <property type="entry name" value="TAT"/>
    <property type="match status" value="1"/>
</dbReference>
<dbReference type="GO" id="GO:0008768">
    <property type="term" value="F:UDP-sugar diphosphatase activity"/>
    <property type="evidence" value="ECO:0007669"/>
    <property type="project" value="TreeGrafter"/>
</dbReference>
<keyword evidence="5" id="KW-1185">Reference proteome</keyword>
<feature type="domain" description="5'-Nucleotidase C-terminal" evidence="3">
    <location>
        <begin position="390"/>
        <end position="563"/>
    </location>
</feature>
<dbReference type="GO" id="GO:0030288">
    <property type="term" value="C:outer membrane-bounded periplasmic space"/>
    <property type="evidence" value="ECO:0007669"/>
    <property type="project" value="TreeGrafter"/>
</dbReference>
<evidence type="ECO:0000256" key="1">
    <source>
        <dbReference type="ARBA" id="ARBA00022729"/>
    </source>
</evidence>
<dbReference type="PANTHER" id="PTHR11575">
    <property type="entry name" value="5'-NUCLEOTIDASE-RELATED"/>
    <property type="match status" value="1"/>
</dbReference>
<dbReference type="GO" id="GO:0008253">
    <property type="term" value="F:5'-nucleotidase activity"/>
    <property type="evidence" value="ECO:0007669"/>
    <property type="project" value="TreeGrafter"/>
</dbReference>
<dbReference type="Pfam" id="PF02872">
    <property type="entry name" value="5_nucleotid_C"/>
    <property type="match status" value="1"/>
</dbReference>
<dbReference type="Gene3D" id="3.60.21.10">
    <property type="match status" value="1"/>
</dbReference>
<feature type="domain" description="Calcineurin-like phosphoesterase" evidence="2">
    <location>
        <begin position="73"/>
        <end position="283"/>
    </location>
</feature>
<dbReference type="InterPro" id="IPR036907">
    <property type="entry name" value="5'-Nucleotdase_C_sf"/>
</dbReference>
<evidence type="ECO:0000313" key="5">
    <source>
        <dbReference type="Proteomes" id="UP000199034"/>
    </source>
</evidence>
<dbReference type="InterPro" id="IPR013783">
    <property type="entry name" value="Ig-like_fold"/>
</dbReference>
<dbReference type="InterPro" id="IPR008334">
    <property type="entry name" value="5'-Nucleotdase_C"/>
</dbReference>
<reference evidence="4 5" key="1">
    <citation type="submission" date="2016-10" db="EMBL/GenBank/DDBJ databases">
        <authorList>
            <person name="de Groot N.N."/>
        </authorList>
    </citation>
    <scope>NUCLEOTIDE SEQUENCE [LARGE SCALE GENOMIC DNA]</scope>
    <source>
        <strain evidence="4 5">CGMCC 4.6858</strain>
    </source>
</reference>
<dbReference type="Gene3D" id="3.90.780.10">
    <property type="entry name" value="5'-Nucleotidase, C-terminal domain"/>
    <property type="match status" value="1"/>
</dbReference>
<organism evidence="4 5">
    <name type="scientific">Nocardioides lianchengensis</name>
    <dbReference type="NCBI Taxonomy" id="1045774"/>
    <lineage>
        <taxon>Bacteria</taxon>
        <taxon>Bacillati</taxon>
        <taxon>Actinomycetota</taxon>
        <taxon>Actinomycetes</taxon>
        <taxon>Propionibacteriales</taxon>
        <taxon>Nocardioidaceae</taxon>
        <taxon>Nocardioides</taxon>
    </lineage>
</organism>
<accession>A0A1G6YQF0</accession>
<sequence length="875" mass="90014">MSSTPSTRRARRGLAAGLGLGLAASVLSVATAPAAHAAPVSFTLLDINDYHGRISSDGGSGSSDATTYSTVEFATTIQGIRNAAEADPVLLLSAGDNIGASLFNSSFTDDQPTIDVLNRLGLATSALGNHEFDKGYDWLKANVIDGNAQYRKADFPLLGANVYLKGTQTLPPGVQAYSTHQVAGVNVCVIGAITQETPTLVSPDRISTLEFGDPVDAVNRVATQLETAGTCDVTVATYHDGAGAGTPDGSSLEDEIAAGGPFAKIVNQTAGAVDVIFTGHTHKEYSWTAPKPGGGTRPIVQTGSYGQKLGRVDLTVDPTTDAVTVDASSLVTVGTTENLADPVVADVDTITRAAETAANVVGDVPEGNITADVTTAYTGGAYTNGKYTGGSRDDRLSESALGNLVADALKDTPITDIPGLPTPVIGVVNPGGLRNELLYAANLAGSPQDADGVVTFEEANAVLPFANNISYVTLTGAEFKQVLEQQWQTTADGVTRPSRPFLHLGLSKNVQVVARPDTSATSPVGNNILSVTVDGQPLDPAKEYVVSTFSFLAAGGDNFRAFKLGTNRDTAKVDRDLWIEGYFGNGQAKAPTFARRQVFATGLPTEPLVPGTVLDLQLSKLNLTSQGAPANTTVEARAVLGGAATSLGSFPVTNGAADVDLTVPEDAYGKTIELVAQPSGTTVDFPIAKAESTVSATVARSAYGRPSTVAVKVTSDAPANGTAQAVVGGKVVATGAVTNGAATLTVPAKTLKPGTTPVSVRFTGPQAADSTATASAVVTKAAPRVKVVKAAKRVVVKKTRVRLRVLVSATGYTPTGKVQVAIGGVKYNATVRNGKAVVVLKPFRSTGTKNVRVRYLGNSLASPAATSVKIKVKRK</sequence>
<gene>
    <name evidence="4" type="ORF">SAMN05421872_112127</name>
</gene>
<evidence type="ECO:0000259" key="2">
    <source>
        <dbReference type="Pfam" id="PF00149"/>
    </source>
</evidence>
<name>A0A1G6YQF0_9ACTN</name>
<dbReference type="InterPro" id="IPR006311">
    <property type="entry name" value="TAT_signal"/>
</dbReference>
<dbReference type="RefSeq" id="WP_170867173.1">
    <property type="nucleotide sequence ID" value="NZ_FMZM01000012.1"/>
</dbReference>
<dbReference type="SUPFAM" id="SSF56300">
    <property type="entry name" value="Metallo-dependent phosphatases"/>
    <property type="match status" value="1"/>
</dbReference>
<dbReference type="GO" id="GO:0009166">
    <property type="term" value="P:nucleotide catabolic process"/>
    <property type="evidence" value="ECO:0007669"/>
    <property type="project" value="InterPro"/>
</dbReference>
<protein>
    <submittedName>
        <fullName evidence="4">5'-nucleotidase</fullName>
    </submittedName>
</protein>